<organism evidence="14 15">
    <name type="scientific">Aquilegia coerulea</name>
    <name type="common">Rocky mountain columbine</name>
    <dbReference type="NCBI Taxonomy" id="218851"/>
    <lineage>
        <taxon>Eukaryota</taxon>
        <taxon>Viridiplantae</taxon>
        <taxon>Streptophyta</taxon>
        <taxon>Embryophyta</taxon>
        <taxon>Tracheophyta</taxon>
        <taxon>Spermatophyta</taxon>
        <taxon>Magnoliopsida</taxon>
        <taxon>Ranunculales</taxon>
        <taxon>Ranunculaceae</taxon>
        <taxon>Thalictroideae</taxon>
        <taxon>Aquilegia</taxon>
    </lineage>
</organism>
<protein>
    <submittedName>
        <fullName evidence="14">Uncharacterized protein</fullName>
    </submittedName>
</protein>
<feature type="transmembrane region" description="Helical" evidence="10">
    <location>
        <begin position="188"/>
        <end position="210"/>
    </location>
</feature>
<feature type="transmembrane region" description="Helical" evidence="10">
    <location>
        <begin position="339"/>
        <end position="358"/>
    </location>
</feature>
<dbReference type="Pfam" id="PF23256">
    <property type="entry name" value="CHX17_2nd"/>
    <property type="match status" value="1"/>
</dbReference>
<dbReference type="InterPro" id="IPR057290">
    <property type="entry name" value="CHX17_C"/>
</dbReference>
<dbReference type="EMBL" id="KZ305059">
    <property type="protein sequence ID" value="PIA33070.1"/>
    <property type="molecule type" value="Genomic_DNA"/>
</dbReference>
<dbReference type="AlphaFoldDB" id="A0A2G5CPG1"/>
<dbReference type="GO" id="GO:0006813">
    <property type="term" value="P:potassium ion transport"/>
    <property type="evidence" value="ECO:0007669"/>
    <property type="project" value="UniProtKB-KW"/>
</dbReference>
<dbReference type="InterPro" id="IPR038770">
    <property type="entry name" value="Na+/solute_symporter_sf"/>
</dbReference>
<dbReference type="Gene3D" id="1.20.1530.20">
    <property type="match status" value="1"/>
</dbReference>
<keyword evidence="5" id="KW-0630">Potassium</keyword>
<comment type="subcellular location">
    <subcellularLocation>
        <location evidence="1">Membrane</location>
        <topology evidence="1">Multi-pass membrane protein</topology>
    </subcellularLocation>
</comment>
<dbReference type="Proteomes" id="UP000230069">
    <property type="component" value="Unassembled WGS sequence"/>
</dbReference>
<evidence type="ECO:0000313" key="15">
    <source>
        <dbReference type="Proteomes" id="UP000230069"/>
    </source>
</evidence>
<keyword evidence="7" id="KW-0406">Ion transport</keyword>
<feature type="transmembrane region" description="Helical" evidence="10">
    <location>
        <begin position="216"/>
        <end position="238"/>
    </location>
</feature>
<evidence type="ECO:0000259" key="11">
    <source>
        <dbReference type="Pfam" id="PF00999"/>
    </source>
</evidence>
<evidence type="ECO:0000313" key="14">
    <source>
        <dbReference type="EMBL" id="PIA33070.1"/>
    </source>
</evidence>
<evidence type="ECO:0000256" key="4">
    <source>
        <dbReference type="ARBA" id="ARBA00022692"/>
    </source>
</evidence>
<dbReference type="GO" id="GO:0006885">
    <property type="term" value="P:regulation of pH"/>
    <property type="evidence" value="ECO:0007669"/>
    <property type="project" value="TreeGrafter"/>
</dbReference>
<feature type="domain" description="Cation/H(+) antiporter C-terminal" evidence="13">
    <location>
        <begin position="613"/>
        <end position="757"/>
    </location>
</feature>
<feature type="transmembrane region" description="Helical" evidence="10">
    <location>
        <begin position="284"/>
        <end position="304"/>
    </location>
</feature>
<gene>
    <name evidence="14" type="ORF">AQUCO_04200076v1</name>
</gene>
<proteinExistence type="inferred from homology"/>
<evidence type="ECO:0000256" key="7">
    <source>
        <dbReference type="ARBA" id="ARBA00023065"/>
    </source>
</evidence>
<name>A0A2G5CPG1_AQUCA</name>
<reference evidence="14 15" key="1">
    <citation type="submission" date="2017-09" db="EMBL/GenBank/DDBJ databases">
        <title>WGS assembly of Aquilegia coerulea Goldsmith.</title>
        <authorList>
            <person name="Hodges S."/>
            <person name="Kramer E."/>
            <person name="Nordborg M."/>
            <person name="Tomkins J."/>
            <person name="Borevitz J."/>
            <person name="Derieg N."/>
            <person name="Yan J."/>
            <person name="Mihaltcheva S."/>
            <person name="Hayes R.D."/>
            <person name="Rokhsar D."/>
        </authorList>
    </citation>
    <scope>NUCLEOTIDE SEQUENCE [LARGE SCALE GENOMIC DNA]</scope>
    <source>
        <strain evidence="15">cv. Goldsmith</strain>
    </source>
</reference>
<dbReference type="InterPro" id="IPR006153">
    <property type="entry name" value="Cation/H_exchanger_TM"/>
</dbReference>
<keyword evidence="4 10" id="KW-0812">Transmembrane</keyword>
<sequence>MYNASNCIGISVSSNGLFRSDNPLYYSTPLFLLQSSLATLMTCLTSALLTPLGIPAMVAQVLAGISLGPTFLGHIDSFTRNIFPNRGYIVLETFGGIGTIFQIFLIGVQMDAALLLKPGRKALIIGIVVVFVPLTFVSICVLIVSKIIGPENQPSSYLYVGAIESMSSFPIIAGFLVELNILNTECSYLAFCSSMVSGILSFIIAAGILFYRQSAYTFWAVIPMLFGYGIITVVILYLMQPIIKWMIKKTPDGQAMRQGHLIVVYGLLMMITIISKQFNAEILFGPFLLGMIIPSGPPLGSILIEKCNFINKWMIMPIFYSVHGTLLDDMLKVPTTANLLIILIVFVSFVGKFMGAFLPALHFNLSYKDSCLIGLAMNAQGFVEILLFAGMKEHQFIDDDSFNVMFVTMVILNAASAPLVRYLHRSSMKYILDNKRTIQHLKPNNELRILGCVYQEDNVPSMIHFLKAINPTNESPIHLTIIHFVELAGRATPLIISHNVHRNLPAAAAVSERIVNVFKCYEENNKAGLSTHPYTVVSHYPSMYHDVCMLAFNKRTSLIVLPYHKNLVSGQVDLGMKRVNCDVLQKSPCSVAILIDRGLLGGIRFIFTNWVSYHVLVVFLGGPDDREALAHGKRMSENPTIRLTVIRFLTTKGKDGDPTERCHDDAMINIFNFETAYNDRVTYMEEKVEKGVGVIKVFESMAEKYELIILGRRHDEKLRLIIELTDWNRCSEVGTLGDIFTTSGYGGKATLMVVQQQSKLAVRSQSYQDEESQASYDVER</sequence>
<evidence type="ECO:0000256" key="3">
    <source>
        <dbReference type="ARBA" id="ARBA00022538"/>
    </source>
</evidence>
<evidence type="ECO:0000256" key="2">
    <source>
        <dbReference type="ARBA" id="ARBA00022448"/>
    </source>
</evidence>
<keyword evidence="15" id="KW-1185">Reference proteome</keyword>
<keyword evidence="3" id="KW-0633">Potassium transport</keyword>
<evidence type="ECO:0000256" key="5">
    <source>
        <dbReference type="ARBA" id="ARBA00022958"/>
    </source>
</evidence>
<dbReference type="InterPro" id="IPR050794">
    <property type="entry name" value="CPA2_transporter"/>
</dbReference>
<keyword evidence="8 10" id="KW-0472">Membrane</keyword>
<dbReference type="GO" id="GO:0015297">
    <property type="term" value="F:antiporter activity"/>
    <property type="evidence" value="ECO:0007669"/>
    <property type="project" value="InterPro"/>
</dbReference>
<feature type="transmembrane region" description="Helical" evidence="10">
    <location>
        <begin position="402"/>
        <end position="423"/>
    </location>
</feature>
<feature type="domain" description="Cation/H(+) antiporter central" evidence="12">
    <location>
        <begin position="481"/>
        <end position="602"/>
    </location>
</feature>
<dbReference type="Pfam" id="PF23259">
    <property type="entry name" value="CHX17_C"/>
    <property type="match status" value="1"/>
</dbReference>
<feature type="transmembrane region" description="Helical" evidence="10">
    <location>
        <begin position="370"/>
        <end position="390"/>
    </location>
</feature>
<dbReference type="PANTHER" id="PTHR32468:SF114">
    <property type="entry name" value="CATION_H+ EXCHANGER DOMAIN-CONTAINING PROTEIN"/>
    <property type="match status" value="1"/>
</dbReference>
<keyword evidence="6 10" id="KW-1133">Transmembrane helix</keyword>
<comment type="similarity">
    <text evidence="9">Belongs to the monovalent cation:proton antiporter 2 (CPA2) transporter (TC 2.A.37) family. CHX (TC 2.A.37.4) subfamily.</text>
</comment>
<dbReference type="GO" id="GO:0012505">
    <property type="term" value="C:endomembrane system"/>
    <property type="evidence" value="ECO:0007669"/>
    <property type="project" value="TreeGrafter"/>
</dbReference>
<accession>A0A2G5CPG1</accession>
<feature type="transmembrane region" description="Helical" evidence="10">
    <location>
        <begin position="122"/>
        <end position="144"/>
    </location>
</feature>
<feature type="domain" description="Cation/H+ exchanger transmembrane" evidence="11">
    <location>
        <begin position="41"/>
        <end position="411"/>
    </location>
</feature>
<dbReference type="InterPro" id="IPR057291">
    <property type="entry name" value="CHX17_2nd"/>
</dbReference>
<dbReference type="GO" id="GO:1902600">
    <property type="term" value="P:proton transmembrane transport"/>
    <property type="evidence" value="ECO:0007669"/>
    <property type="project" value="InterPro"/>
</dbReference>
<dbReference type="InParanoid" id="A0A2G5CPG1"/>
<feature type="transmembrane region" description="Helical" evidence="10">
    <location>
        <begin position="87"/>
        <end position="110"/>
    </location>
</feature>
<evidence type="ECO:0000259" key="13">
    <source>
        <dbReference type="Pfam" id="PF23259"/>
    </source>
</evidence>
<evidence type="ECO:0000256" key="10">
    <source>
        <dbReference type="SAM" id="Phobius"/>
    </source>
</evidence>
<evidence type="ECO:0000259" key="12">
    <source>
        <dbReference type="Pfam" id="PF23256"/>
    </source>
</evidence>
<dbReference type="GO" id="GO:0016020">
    <property type="term" value="C:membrane"/>
    <property type="evidence" value="ECO:0007669"/>
    <property type="project" value="UniProtKB-SubCell"/>
</dbReference>
<evidence type="ECO:0000256" key="9">
    <source>
        <dbReference type="ARBA" id="ARBA00038341"/>
    </source>
</evidence>
<feature type="transmembrane region" description="Helical" evidence="10">
    <location>
        <begin position="56"/>
        <end position="75"/>
    </location>
</feature>
<dbReference type="PANTHER" id="PTHR32468">
    <property type="entry name" value="CATION/H + ANTIPORTER"/>
    <property type="match status" value="1"/>
</dbReference>
<feature type="transmembrane region" description="Helical" evidence="10">
    <location>
        <begin position="259"/>
        <end position="278"/>
    </location>
</feature>
<feature type="transmembrane region" description="Helical" evidence="10">
    <location>
        <begin position="156"/>
        <end position="176"/>
    </location>
</feature>
<dbReference type="Pfam" id="PF00999">
    <property type="entry name" value="Na_H_Exchanger"/>
    <property type="match status" value="1"/>
</dbReference>
<evidence type="ECO:0000256" key="8">
    <source>
        <dbReference type="ARBA" id="ARBA00023136"/>
    </source>
</evidence>
<evidence type="ECO:0000256" key="6">
    <source>
        <dbReference type="ARBA" id="ARBA00022989"/>
    </source>
</evidence>
<dbReference type="OrthoDB" id="2687058at2759"/>
<evidence type="ECO:0000256" key="1">
    <source>
        <dbReference type="ARBA" id="ARBA00004141"/>
    </source>
</evidence>
<keyword evidence="2" id="KW-0813">Transport</keyword>